<reference evidence="2" key="1">
    <citation type="journal article" date="2014" name="Front. Microbiol.">
        <title>High frequency of phylogenetically diverse reductive dehalogenase-homologous genes in deep subseafloor sedimentary metagenomes.</title>
        <authorList>
            <person name="Kawai M."/>
            <person name="Futagami T."/>
            <person name="Toyoda A."/>
            <person name="Takaki Y."/>
            <person name="Nishi S."/>
            <person name="Hori S."/>
            <person name="Arai W."/>
            <person name="Tsubouchi T."/>
            <person name="Morono Y."/>
            <person name="Uchiyama I."/>
            <person name="Ito T."/>
            <person name="Fujiyama A."/>
            <person name="Inagaki F."/>
            <person name="Takami H."/>
        </authorList>
    </citation>
    <scope>NUCLEOTIDE SEQUENCE</scope>
    <source>
        <strain evidence="2">Expedition CK06-06</strain>
    </source>
</reference>
<dbReference type="AlphaFoldDB" id="X1GGH7"/>
<dbReference type="InterPro" id="IPR036388">
    <property type="entry name" value="WH-like_DNA-bd_sf"/>
</dbReference>
<feature type="non-terminal residue" evidence="2">
    <location>
        <position position="86"/>
    </location>
</feature>
<dbReference type="EMBL" id="BARU01022452">
    <property type="protein sequence ID" value="GAH56981.1"/>
    <property type="molecule type" value="Genomic_DNA"/>
</dbReference>
<name>X1GGH7_9ZZZZ</name>
<comment type="caution">
    <text evidence="2">The sequence shown here is derived from an EMBL/GenBank/DDBJ whole genome shotgun (WGS) entry which is preliminary data.</text>
</comment>
<dbReference type="Gene3D" id="1.10.10.10">
    <property type="entry name" value="Winged helix-like DNA-binding domain superfamily/Winged helix DNA-binding domain"/>
    <property type="match status" value="1"/>
</dbReference>
<gene>
    <name evidence="2" type="ORF">S03H2_36572</name>
</gene>
<proteinExistence type="predicted"/>
<protein>
    <recommendedName>
        <fullName evidence="1">HTH TFE/IIEalpha-type domain-containing protein</fullName>
    </recommendedName>
</protein>
<evidence type="ECO:0000313" key="2">
    <source>
        <dbReference type="EMBL" id="GAH56981.1"/>
    </source>
</evidence>
<dbReference type="PROSITE" id="PS51344">
    <property type="entry name" value="HTH_TFE_IIE"/>
    <property type="match status" value="1"/>
</dbReference>
<dbReference type="InterPro" id="IPR017919">
    <property type="entry name" value="TFIIE/TFIIEa_HTH"/>
</dbReference>
<dbReference type="SUPFAM" id="SSF46785">
    <property type="entry name" value="Winged helix' DNA-binding domain"/>
    <property type="match status" value="1"/>
</dbReference>
<dbReference type="Pfam" id="PF02002">
    <property type="entry name" value="TFIIE_alpha"/>
    <property type="match status" value="1"/>
</dbReference>
<feature type="domain" description="HTH TFE/IIEalpha-type" evidence="1">
    <location>
        <begin position="49"/>
        <end position="86"/>
    </location>
</feature>
<dbReference type="InterPro" id="IPR024550">
    <property type="entry name" value="TFIIEa/SarR/Rpc3_HTH_dom"/>
</dbReference>
<accession>X1GGH7</accession>
<sequence>MIGGNICIEVAKELLNSKNKEITDDVITENIKKRIQDLNIDFEPNDEEKLKLNTVRKTLYKLYSAKLAQFRRVRDKNTGWFIYYWW</sequence>
<dbReference type="InterPro" id="IPR036390">
    <property type="entry name" value="WH_DNA-bd_sf"/>
</dbReference>
<organism evidence="2">
    <name type="scientific">marine sediment metagenome</name>
    <dbReference type="NCBI Taxonomy" id="412755"/>
    <lineage>
        <taxon>unclassified sequences</taxon>
        <taxon>metagenomes</taxon>
        <taxon>ecological metagenomes</taxon>
    </lineage>
</organism>
<evidence type="ECO:0000259" key="1">
    <source>
        <dbReference type="PROSITE" id="PS51344"/>
    </source>
</evidence>